<comment type="cofactor">
    <cofactor evidence="1">
        <name>pyridoxal 5'-phosphate</name>
        <dbReference type="ChEBI" id="CHEBI:597326"/>
    </cofactor>
</comment>
<dbReference type="PRINTS" id="PR01182">
    <property type="entry name" value="ORNDCRBXLASE"/>
</dbReference>
<comment type="pathway">
    <text evidence="6">Amine and polyamine biosynthesis; putrescine biosynthesis via L-ornithine pathway; putrescine from L-ornithine: step 1/1.</text>
</comment>
<evidence type="ECO:0000313" key="10">
    <source>
        <dbReference type="EMBL" id="MEJ8280698.1"/>
    </source>
</evidence>
<dbReference type="Pfam" id="PF02784">
    <property type="entry name" value="Orn_Arg_deC_N"/>
    <property type="match status" value="1"/>
</dbReference>
<dbReference type="InterPro" id="IPR000183">
    <property type="entry name" value="Orn/DAP/Arg_de-COase"/>
</dbReference>
<comment type="caution">
    <text evidence="10">The sequence shown here is derived from an EMBL/GenBank/DDBJ whole genome shotgun (WGS) entry which is preliminary data.</text>
</comment>
<evidence type="ECO:0000256" key="1">
    <source>
        <dbReference type="ARBA" id="ARBA00001933"/>
    </source>
</evidence>
<dbReference type="PANTHER" id="PTHR11482:SF6">
    <property type="entry name" value="ORNITHINE DECARBOXYLASE 1-RELATED"/>
    <property type="match status" value="1"/>
</dbReference>
<evidence type="ECO:0000256" key="6">
    <source>
        <dbReference type="ARBA" id="ARBA00034115"/>
    </source>
</evidence>
<sequence>MLSPGLEKLLATDRPTPYLALDPQVVRERYRALTAAFGDARVLYAVKACPEPAVLRALVSCGAGFDVASQAEIDLCLAAGADPALLQHGNPVRGPGAAARAAAAGVTRFVTDSAEDVDALAAEVPGARVQVRLSVDDTGSATPFHGKFGALPGEAVALLRRVAASGLRAAGVTFHAGSQQSRPGTYAAAVAVALRVAGAGGLRRPELDLGGGWPVAYRAAVPPPADYAAAVRAAVAGAVAAGDVDGATLLLEPGRALAAPAGVLRARVLRVSRRPGIDHRRWVYLDVGRYQGLAETEGEAIGYPVRVPGRDGPCGPVVLAGPTCDGDDVVYRRTPVALPLDLAAGDVVDLLTAGAYTSSYASVAFNGFGPLRVVLPQEGASGGLPG</sequence>
<feature type="domain" description="Orn/DAP/Arg decarboxylase 2 N-terminal" evidence="9">
    <location>
        <begin position="26"/>
        <end position="259"/>
    </location>
</feature>
<dbReference type="Gene3D" id="2.40.37.10">
    <property type="entry name" value="Lyase, Ornithine Decarboxylase, Chain A, domain 1"/>
    <property type="match status" value="1"/>
</dbReference>
<keyword evidence="3" id="KW-0210">Decarboxylase</keyword>
<dbReference type="PRINTS" id="PR01179">
    <property type="entry name" value="ODADCRBXLASE"/>
</dbReference>
<dbReference type="InterPro" id="IPR029066">
    <property type="entry name" value="PLP-binding_barrel"/>
</dbReference>
<dbReference type="EC" id="4.1.1.17" evidence="7"/>
<keyword evidence="4" id="KW-0663">Pyridoxal phosphate</keyword>
<proteinExistence type="inferred from homology"/>
<evidence type="ECO:0000256" key="3">
    <source>
        <dbReference type="ARBA" id="ARBA00022793"/>
    </source>
</evidence>
<dbReference type="InterPro" id="IPR022644">
    <property type="entry name" value="De-COase2_N"/>
</dbReference>
<evidence type="ECO:0000313" key="11">
    <source>
        <dbReference type="Proteomes" id="UP001364211"/>
    </source>
</evidence>
<protein>
    <recommendedName>
        <fullName evidence="7">ornithine decarboxylase</fullName>
        <ecNumber evidence="7">4.1.1.17</ecNumber>
    </recommendedName>
</protein>
<evidence type="ECO:0000256" key="8">
    <source>
        <dbReference type="ARBA" id="ARBA00049127"/>
    </source>
</evidence>
<dbReference type="EMBL" id="JBBJUP010000014">
    <property type="protein sequence ID" value="MEJ8280698.1"/>
    <property type="molecule type" value="Genomic_DNA"/>
</dbReference>
<keyword evidence="5" id="KW-0456">Lyase</keyword>
<dbReference type="Gene3D" id="3.20.20.10">
    <property type="entry name" value="Alanine racemase"/>
    <property type="match status" value="1"/>
</dbReference>
<accession>A0ABU8TAR6</accession>
<evidence type="ECO:0000256" key="4">
    <source>
        <dbReference type="ARBA" id="ARBA00022898"/>
    </source>
</evidence>
<dbReference type="SUPFAM" id="SSF51419">
    <property type="entry name" value="PLP-binding barrel"/>
    <property type="match status" value="1"/>
</dbReference>
<dbReference type="InterPro" id="IPR009006">
    <property type="entry name" value="Ala_racemase/Decarboxylase_C"/>
</dbReference>
<evidence type="ECO:0000256" key="2">
    <source>
        <dbReference type="ARBA" id="ARBA00008872"/>
    </source>
</evidence>
<gene>
    <name evidence="10" type="ORF">WJX68_17280</name>
</gene>
<dbReference type="InterPro" id="IPR022653">
    <property type="entry name" value="De-COase2_pyr-phos_BS"/>
</dbReference>
<dbReference type="InterPro" id="IPR002433">
    <property type="entry name" value="Orn_de-COase"/>
</dbReference>
<dbReference type="RefSeq" id="WP_340292133.1">
    <property type="nucleotide sequence ID" value="NZ_JBBJUP010000014.1"/>
</dbReference>
<evidence type="ECO:0000256" key="7">
    <source>
        <dbReference type="ARBA" id="ARBA00034138"/>
    </source>
</evidence>
<reference evidence="10 11" key="1">
    <citation type="submission" date="2024-03" db="EMBL/GenBank/DDBJ databases">
        <title>Draft genome sequence of Pseudonocardia sp. DW16-2.</title>
        <authorList>
            <person name="Duangmal K."/>
        </authorList>
    </citation>
    <scope>NUCLEOTIDE SEQUENCE [LARGE SCALE GENOMIC DNA]</scope>
    <source>
        <strain evidence="10 11">DW16-2</strain>
    </source>
</reference>
<dbReference type="Proteomes" id="UP001364211">
    <property type="component" value="Unassembled WGS sequence"/>
</dbReference>
<dbReference type="PROSITE" id="PS00878">
    <property type="entry name" value="ODR_DC_2_1"/>
    <property type="match status" value="1"/>
</dbReference>
<comment type="similarity">
    <text evidence="2">Belongs to the Orn/Lys/Arg decarboxylase class-II family.</text>
</comment>
<evidence type="ECO:0000256" key="5">
    <source>
        <dbReference type="ARBA" id="ARBA00023239"/>
    </source>
</evidence>
<comment type="catalytic activity">
    <reaction evidence="8">
        <text>L-ornithine + H(+) = putrescine + CO2</text>
        <dbReference type="Rhea" id="RHEA:22964"/>
        <dbReference type="ChEBI" id="CHEBI:15378"/>
        <dbReference type="ChEBI" id="CHEBI:16526"/>
        <dbReference type="ChEBI" id="CHEBI:46911"/>
        <dbReference type="ChEBI" id="CHEBI:326268"/>
        <dbReference type="EC" id="4.1.1.17"/>
    </reaction>
</comment>
<dbReference type="SUPFAM" id="SSF50621">
    <property type="entry name" value="Alanine racemase C-terminal domain-like"/>
    <property type="match status" value="1"/>
</dbReference>
<dbReference type="PANTHER" id="PTHR11482">
    <property type="entry name" value="ARGININE/DIAMINOPIMELATE/ORNITHINE DECARBOXYLASE"/>
    <property type="match status" value="1"/>
</dbReference>
<name>A0ABU8TAR6_9PSEU</name>
<evidence type="ECO:0000259" key="9">
    <source>
        <dbReference type="Pfam" id="PF02784"/>
    </source>
</evidence>
<keyword evidence="11" id="KW-1185">Reference proteome</keyword>
<organism evidence="10 11">
    <name type="scientific">Pseudonocardia spirodelae</name>
    <dbReference type="NCBI Taxonomy" id="3133431"/>
    <lineage>
        <taxon>Bacteria</taxon>
        <taxon>Bacillati</taxon>
        <taxon>Actinomycetota</taxon>
        <taxon>Actinomycetes</taxon>
        <taxon>Pseudonocardiales</taxon>
        <taxon>Pseudonocardiaceae</taxon>
        <taxon>Pseudonocardia</taxon>
    </lineage>
</organism>